<dbReference type="PANTHER" id="PTHR43434">
    <property type="entry name" value="PHOSPHOGLYCOLATE PHOSPHATASE"/>
    <property type="match status" value="1"/>
</dbReference>
<evidence type="ECO:0000256" key="4">
    <source>
        <dbReference type="ARBA" id="ARBA00013078"/>
    </source>
</evidence>
<evidence type="ECO:0000256" key="2">
    <source>
        <dbReference type="ARBA" id="ARBA00004818"/>
    </source>
</evidence>
<protein>
    <recommendedName>
        <fullName evidence="4">phosphoglycolate phosphatase</fullName>
        <ecNumber evidence="4">3.1.3.18</ecNumber>
    </recommendedName>
</protein>
<dbReference type="eggNOG" id="COG0546">
    <property type="taxonomic scope" value="Bacteria"/>
</dbReference>
<dbReference type="GO" id="GO:0008967">
    <property type="term" value="F:phosphoglycolate phosphatase activity"/>
    <property type="evidence" value="ECO:0007669"/>
    <property type="project" value="UniProtKB-EC"/>
</dbReference>
<accession>G8QXR6</accession>
<dbReference type="SFLD" id="SFLDS00003">
    <property type="entry name" value="Haloacid_Dehalogenase"/>
    <property type="match status" value="1"/>
</dbReference>
<dbReference type="STRING" id="158190.SpiGrapes_2960"/>
<dbReference type="Proteomes" id="UP000005632">
    <property type="component" value="Chromosome"/>
</dbReference>
<sequence length="224" mass="24803">MQESRIQAVLFDLDGTLVDTIEDITAALNAALADEGLAPLTLEQGKKVVGRGLRNAIAGALELQGHKVTETRMDSLFSILTDYYIAHATVYCKPYEGISTLLEALNRKRIPLGVFSNKDDVLTKVIVKEMFPKIRFEWIRGMRSDFPRKPEPAGVLHFCKNLGLPVGSLLYVGDSEVDWQTAQNAGCLHVLVTWGFRKRSELLTIEGARLVDSVKELEDACNGL</sequence>
<dbReference type="InterPro" id="IPR041492">
    <property type="entry name" value="HAD_2"/>
</dbReference>
<proteinExistence type="inferred from homology"/>
<evidence type="ECO:0000256" key="3">
    <source>
        <dbReference type="ARBA" id="ARBA00006171"/>
    </source>
</evidence>
<gene>
    <name evidence="5" type="ordered locus">SpiGrapes_2960</name>
</gene>
<keyword evidence="6" id="KW-1185">Reference proteome</keyword>
<dbReference type="PANTHER" id="PTHR43434:SF1">
    <property type="entry name" value="PHOSPHOGLYCOLATE PHOSPHATASE"/>
    <property type="match status" value="1"/>
</dbReference>
<dbReference type="SUPFAM" id="SSF56784">
    <property type="entry name" value="HAD-like"/>
    <property type="match status" value="1"/>
</dbReference>
<organism evidence="5 6">
    <name type="scientific">Sphaerochaeta pleomorpha (strain ATCC BAA-1885 / DSM 22778 / Grapes)</name>
    <dbReference type="NCBI Taxonomy" id="158190"/>
    <lineage>
        <taxon>Bacteria</taxon>
        <taxon>Pseudomonadati</taxon>
        <taxon>Spirochaetota</taxon>
        <taxon>Spirochaetia</taxon>
        <taxon>Spirochaetales</taxon>
        <taxon>Sphaerochaetaceae</taxon>
        <taxon>Sphaerochaeta</taxon>
    </lineage>
</organism>
<dbReference type="KEGG" id="sgp:SpiGrapes_2960"/>
<comment type="pathway">
    <text evidence="2">Organic acid metabolism; glycolate biosynthesis; glycolate from 2-phosphoglycolate: step 1/1.</text>
</comment>
<dbReference type="EMBL" id="CP003155">
    <property type="protein sequence ID" value="AEV30710.1"/>
    <property type="molecule type" value="Genomic_DNA"/>
</dbReference>
<evidence type="ECO:0000256" key="1">
    <source>
        <dbReference type="ARBA" id="ARBA00000830"/>
    </source>
</evidence>
<dbReference type="NCBIfam" id="TIGR01549">
    <property type="entry name" value="HAD-SF-IA-v1"/>
    <property type="match status" value="1"/>
</dbReference>
<dbReference type="InterPro" id="IPR036412">
    <property type="entry name" value="HAD-like_sf"/>
</dbReference>
<dbReference type="SFLD" id="SFLDG01129">
    <property type="entry name" value="C1.5:_HAD__Beta-PGM__Phosphata"/>
    <property type="match status" value="1"/>
</dbReference>
<dbReference type="EC" id="3.1.3.18" evidence="4"/>
<dbReference type="HOGENOM" id="CLU_045011_19_1_12"/>
<dbReference type="Gene3D" id="3.40.50.1000">
    <property type="entry name" value="HAD superfamily/HAD-like"/>
    <property type="match status" value="1"/>
</dbReference>
<reference evidence="5 6" key="1">
    <citation type="submission" date="2011-11" db="EMBL/GenBank/DDBJ databases">
        <title>Complete sequence of Spirochaeta sp. grapes.</title>
        <authorList>
            <consortium name="US DOE Joint Genome Institute"/>
            <person name="Lucas S."/>
            <person name="Han J."/>
            <person name="Lapidus A."/>
            <person name="Cheng J.-F."/>
            <person name="Goodwin L."/>
            <person name="Pitluck S."/>
            <person name="Peters L."/>
            <person name="Ovchinnikova G."/>
            <person name="Munk A.C."/>
            <person name="Detter J.C."/>
            <person name="Han C."/>
            <person name="Tapia R."/>
            <person name="Land M."/>
            <person name="Hauser L."/>
            <person name="Kyrpides N."/>
            <person name="Ivanova N."/>
            <person name="Pagani I."/>
            <person name="Ritalahtilisa K."/>
            <person name="Loeffler F."/>
            <person name="Woyke T."/>
        </authorList>
    </citation>
    <scope>NUCLEOTIDE SEQUENCE [LARGE SCALE GENOMIC DNA]</scope>
    <source>
        <strain evidence="6">ATCC BAA-1885 / DSM 22778 / Grapes</strain>
    </source>
</reference>
<dbReference type="Gene3D" id="1.10.150.240">
    <property type="entry name" value="Putative phosphatase, domain 2"/>
    <property type="match status" value="1"/>
</dbReference>
<dbReference type="InterPro" id="IPR023198">
    <property type="entry name" value="PGP-like_dom2"/>
</dbReference>
<dbReference type="InterPro" id="IPR050155">
    <property type="entry name" value="HAD-like_hydrolase_sf"/>
</dbReference>
<dbReference type="RefSeq" id="WP_014271549.1">
    <property type="nucleotide sequence ID" value="NC_016633.1"/>
</dbReference>
<dbReference type="OrthoDB" id="9807630at2"/>
<evidence type="ECO:0000313" key="5">
    <source>
        <dbReference type="EMBL" id="AEV30710.1"/>
    </source>
</evidence>
<dbReference type="InterPro" id="IPR023214">
    <property type="entry name" value="HAD_sf"/>
</dbReference>
<evidence type="ECO:0000313" key="6">
    <source>
        <dbReference type="Proteomes" id="UP000005632"/>
    </source>
</evidence>
<dbReference type="Pfam" id="PF13419">
    <property type="entry name" value="HAD_2"/>
    <property type="match status" value="1"/>
</dbReference>
<name>G8QXR6_SPHPG</name>
<comment type="catalytic activity">
    <reaction evidence="1">
        <text>2-phosphoglycolate + H2O = glycolate + phosphate</text>
        <dbReference type="Rhea" id="RHEA:14369"/>
        <dbReference type="ChEBI" id="CHEBI:15377"/>
        <dbReference type="ChEBI" id="CHEBI:29805"/>
        <dbReference type="ChEBI" id="CHEBI:43474"/>
        <dbReference type="ChEBI" id="CHEBI:58033"/>
        <dbReference type="EC" id="3.1.3.18"/>
    </reaction>
</comment>
<dbReference type="GO" id="GO:0005829">
    <property type="term" value="C:cytosol"/>
    <property type="evidence" value="ECO:0007669"/>
    <property type="project" value="TreeGrafter"/>
</dbReference>
<dbReference type="AlphaFoldDB" id="G8QXR6"/>
<dbReference type="InterPro" id="IPR006439">
    <property type="entry name" value="HAD-SF_hydro_IA"/>
</dbReference>
<dbReference type="GO" id="GO:0006281">
    <property type="term" value="P:DNA repair"/>
    <property type="evidence" value="ECO:0007669"/>
    <property type="project" value="TreeGrafter"/>
</dbReference>
<comment type="similarity">
    <text evidence="3">Belongs to the HAD-like hydrolase superfamily. CbbY/CbbZ/Gph/YieH family.</text>
</comment>